<evidence type="ECO:0000256" key="10">
    <source>
        <dbReference type="ARBA" id="ARBA00023004"/>
    </source>
</evidence>
<evidence type="ECO:0000256" key="12">
    <source>
        <dbReference type="ARBA" id="ARBA00023027"/>
    </source>
</evidence>
<evidence type="ECO:0000256" key="11">
    <source>
        <dbReference type="ARBA" id="ARBA00023014"/>
    </source>
</evidence>
<dbReference type="STRING" id="476652.DEAC_c30970"/>
<dbReference type="InterPro" id="IPR027467">
    <property type="entry name" value="MopterinOxRdtase_cofactor_BS"/>
</dbReference>
<dbReference type="InterPro" id="IPR017896">
    <property type="entry name" value="4Fe4S_Fe-S-bd"/>
</dbReference>
<dbReference type="SMART" id="SM00929">
    <property type="entry name" value="NADH-G_4Fe-4S_3"/>
    <property type="match status" value="1"/>
</dbReference>
<evidence type="ECO:0000259" key="17">
    <source>
        <dbReference type="PROSITE" id="PS51669"/>
    </source>
</evidence>
<dbReference type="InterPro" id="IPR054351">
    <property type="entry name" value="NADH_UbQ_OxRdtase_ferredoxin"/>
</dbReference>
<evidence type="ECO:0000256" key="9">
    <source>
        <dbReference type="ARBA" id="ARBA00023002"/>
    </source>
</evidence>
<evidence type="ECO:0000313" key="19">
    <source>
        <dbReference type="EMBL" id="KLU65130.1"/>
    </source>
</evidence>
<keyword evidence="4" id="KW-0004">4Fe-4S</keyword>
<name>A0A0J1FNT0_9FIRM</name>
<evidence type="ECO:0000256" key="14">
    <source>
        <dbReference type="ARBA" id="ARBA00034078"/>
    </source>
</evidence>
<keyword evidence="8" id="KW-1278">Translocase</keyword>
<dbReference type="PROSITE" id="PS51085">
    <property type="entry name" value="2FE2S_FER_2"/>
    <property type="match status" value="1"/>
</dbReference>
<dbReference type="GO" id="GO:0022904">
    <property type="term" value="P:respiratory electron transport chain"/>
    <property type="evidence" value="ECO:0007669"/>
    <property type="project" value="TreeGrafter"/>
</dbReference>
<dbReference type="PROSITE" id="PS00551">
    <property type="entry name" value="MOLYBDOPTERIN_PROK_1"/>
    <property type="match status" value="1"/>
</dbReference>
<evidence type="ECO:0000256" key="1">
    <source>
        <dbReference type="ARBA" id="ARBA00001966"/>
    </source>
</evidence>
<dbReference type="Gene3D" id="3.30.70.20">
    <property type="match status" value="1"/>
</dbReference>
<evidence type="ECO:0000256" key="3">
    <source>
        <dbReference type="ARBA" id="ARBA00005404"/>
    </source>
</evidence>
<evidence type="ECO:0000256" key="6">
    <source>
        <dbReference type="ARBA" id="ARBA00022723"/>
    </source>
</evidence>
<dbReference type="InterPro" id="IPR001041">
    <property type="entry name" value="2Fe-2S_ferredoxin-type"/>
</dbReference>
<feature type="domain" description="4Fe-4S Mo/W bis-MGD-type" evidence="17">
    <location>
        <begin position="220"/>
        <end position="276"/>
    </location>
</feature>
<dbReference type="InterPro" id="IPR017900">
    <property type="entry name" value="4Fe4S_Fe_S_CS"/>
</dbReference>
<keyword evidence="13" id="KW-0472">Membrane</keyword>
<dbReference type="InterPro" id="IPR036010">
    <property type="entry name" value="2Fe-2S_ferredoxin-like_sf"/>
</dbReference>
<dbReference type="EMBL" id="LDZY01000010">
    <property type="protein sequence ID" value="KLU65130.1"/>
    <property type="molecule type" value="Genomic_DNA"/>
</dbReference>
<dbReference type="PATRIC" id="fig|476652.3.peg.3256"/>
<protein>
    <submittedName>
        <fullName evidence="19">NADPH-Fe(3+) oxidoreductase subunit alpha</fullName>
        <ecNumber evidence="19">1.-.-.-</ecNumber>
    </submittedName>
</protein>
<dbReference type="EC" id="1.-.-.-" evidence="19"/>
<dbReference type="SUPFAM" id="SSF53706">
    <property type="entry name" value="Formate dehydrogenase/DMSO reductase, domains 1-3"/>
    <property type="match status" value="1"/>
</dbReference>
<dbReference type="FunFam" id="3.30.70.20:FF:000035">
    <property type="entry name" value="Iron hydrogenase 1"/>
    <property type="match status" value="1"/>
</dbReference>
<comment type="caution">
    <text evidence="19">The sequence shown here is derived from an EMBL/GenBank/DDBJ whole genome shotgun (WGS) entry which is preliminary data.</text>
</comment>
<dbReference type="SUPFAM" id="SSF54292">
    <property type="entry name" value="2Fe-2S ferredoxin-like"/>
    <property type="match status" value="1"/>
</dbReference>
<dbReference type="InterPro" id="IPR006963">
    <property type="entry name" value="Mopterin_OxRdtase_4Fe-4S_dom"/>
</dbReference>
<keyword evidence="6" id="KW-0479">Metal-binding</keyword>
<evidence type="ECO:0000256" key="5">
    <source>
        <dbReference type="ARBA" id="ARBA00022714"/>
    </source>
</evidence>
<sequence length="352" mass="38495">MEWFTITIDGREVSVPKGTTVLEACRMNNIPIPTLCHDPELTPSGACRLCVVQIEGMRNLPPSCVTQVAQGMKIETQNPKVRAARKTILELLVANHPLDCMTCEKMGNCSLAEYAYEYGVKGDVFAGEKRDLPVDDANPFIIRDPNKCILCGKCIKACTEIQGKSRLDFSFRGFNTQVGPAYNIPLNESDCDFCGSCVSVCPVGALTEKQMAGKGRPWEVTKVQTTCPFCGVGCNFDLNVKDGKVIGVTSNPQAPVNGKALCVKGRFGMDMIYSSRRITTPLIRKDGVLVPAEWDEALDLVASKFREIKDAYGANALASLSSAHCTNEENYLMQKFMRAVIGTNNVDHCART</sequence>
<dbReference type="PROSITE" id="PS51379">
    <property type="entry name" value="4FE4S_FER_2"/>
    <property type="match status" value="2"/>
</dbReference>
<keyword evidence="20" id="KW-1185">Reference proteome</keyword>
<feature type="domain" description="4Fe-4S ferredoxin-type" evidence="16">
    <location>
        <begin position="139"/>
        <end position="169"/>
    </location>
</feature>
<comment type="similarity">
    <text evidence="3">Belongs to the complex I 75 kDa subunit family.</text>
</comment>
<keyword evidence="12" id="KW-0520">NAD</keyword>
<evidence type="ECO:0000256" key="2">
    <source>
        <dbReference type="ARBA" id="ARBA00004370"/>
    </source>
</evidence>
<organism evidence="19 20">
    <name type="scientific">Desulfosporosinus acididurans</name>
    <dbReference type="NCBI Taxonomy" id="476652"/>
    <lineage>
        <taxon>Bacteria</taxon>
        <taxon>Bacillati</taxon>
        <taxon>Bacillota</taxon>
        <taxon>Clostridia</taxon>
        <taxon>Eubacteriales</taxon>
        <taxon>Desulfitobacteriaceae</taxon>
        <taxon>Desulfosporosinus</taxon>
    </lineage>
</organism>
<comment type="cofactor">
    <cofactor evidence="14">
        <name>[2Fe-2S] cluster</name>
        <dbReference type="ChEBI" id="CHEBI:190135"/>
    </cofactor>
</comment>
<keyword evidence="10" id="KW-0408">Iron</keyword>
<evidence type="ECO:0000259" key="15">
    <source>
        <dbReference type="PROSITE" id="PS51085"/>
    </source>
</evidence>
<dbReference type="InterPro" id="IPR050123">
    <property type="entry name" value="Prok_molybdopt-oxidoreductase"/>
</dbReference>
<dbReference type="GO" id="GO:0046872">
    <property type="term" value="F:metal ion binding"/>
    <property type="evidence" value="ECO:0007669"/>
    <property type="project" value="UniProtKB-KW"/>
</dbReference>
<dbReference type="Pfam" id="PF04879">
    <property type="entry name" value="Molybdop_Fe4S4"/>
    <property type="match status" value="1"/>
</dbReference>
<keyword evidence="11" id="KW-0411">Iron-sulfur</keyword>
<dbReference type="GO" id="GO:0051539">
    <property type="term" value="F:4 iron, 4 sulfur cluster binding"/>
    <property type="evidence" value="ECO:0007669"/>
    <property type="project" value="UniProtKB-KW"/>
</dbReference>
<evidence type="ECO:0000259" key="16">
    <source>
        <dbReference type="PROSITE" id="PS51379"/>
    </source>
</evidence>
<dbReference type="GO" id="GO:0003954">
    <property type="term" value="F:NADH dehydrogenase activity"/>
    <property type="evidence" value="ECO:0007669"/>
    <property type="project" value="TreeGrafter"/>
</dbReference>
<evidence type="ECO:0000313" key="20">
    <source>
        <dbReference type="Proteomes" id="UP000036356"/>
    </source>
</evidence>
<dbReference type="AlphaFoldDB" id="A0A0J1FNT0"/>
<feature type="domain" description="2Fe-2S ferredoxin-type" evidence="15">
    <location>
        <begin position="2"/>
        <end position="80"/>
    </location>
</feature>
<keyword evidence="7" id="KW-0677">Repeat</keyword>
<dbReference type="SMART" id="SM00926">
    <property type="entry name" value="Molybdop_Fe4S4"/>
    <property type="match status" value="1"/>
</dbReference>
<evidence type="ECO:0000259" key="18">
    <source>
        <dbReference type="PROSITE" id="PS51839"/>
    </source>
</evidence>
<dbReference type="Pfam" id="PF10588">
    <property type="entry name" value="NADH-G_4Fe-4S_3"/>
    <property type="match status" value="1"/>
</dbReference>
<dbReference type="PANTHER" id="PTHR43105:SF14">
    <property type="entry name" value="FORMATE DEHYDROGENASE H"/>
    <property type="match status" value="1"/>
</dbReference>
<dbReference type="SUPFAM" id="SSF54862">
    <property type="entry name" value="4Fe-4S ferredoxins"/>
    <property type="match status" value="1"/>
</dbReference>
<gene>
    <name evidence="19" type="primary">sfrA</name>
    <name evidence="19" type="ORF">DEAC_c30970</name>
</gene>
<dbReference type="InterPro" id="IPR019574">
    <property type="entry name" value="NADH_UbQ_OxRdtase_Gsu_4Fe4S-bd"/>
</dbReference>
<keyword evidence="9 19" id="KW-0560">Oxidoreductase</keyword>
<keyword evidence="5" id="KW-0001">2Fe-2S</keyword>
<feature type="domain" description="4Fe-4S His(Cys)3-ligated-type" evidence="18">
    <location>
        <begin position="80"/>
        <end position="119"/>
    </location>
</feature>
<dbReference type="Pfam" id="PF22117">
    <property type="entry name" value="Fer4_Nqo3"/>
    <property type="match status" value="1"/>
</dbReference>
<dbReference type="PANTHER" id="PTHR43105">
    <property type="entry name" value="RESPIRATORY NITRATE REDUCTASE"/>
    <property type="match status" value="1"/>
</dbReference>
<comment type="subcellular location">
    <subcellularLocation>
        <location evidence="2">Membrane</location>
    </subcellularLocation>
</comment>
<proteinExistence type="inferred from homology"/>
<dbReference type="Gene3D" id="3.10.20.740">
    <property type="match status" value="1"/>
</dbReference>
<feature type="domain" description="4Fe-4S ferredoxin-type" evidence="16">
    <location>
        <begin position="182"/>
        <end position="211"/>
    </location>
</feature>
<dbReference type="GO" id="GO:0051537">
    <property type="term" value="F:2 iron, 2 sulfur cluster binding"/>
    <property type="evidence" value="ECO:0007669"/>
    <property type="project" value="UniProtKB-KW"/>
</dbReference>
<evidence type="ECO:0000256" key="7">
    <source>
        <dbReference type="ARBA" id="ARBA00022737"/>
    </source>
</evidence>
<accession>A0A0J1FNT0</accession>
<dbReference type="InterPro" id="IPR006656">
    <property type="entry name" value="Mopterin_OxRdtase"/>
</dbReference>
<dbReference type="PROSITE" id="PS51669">
    <property type="entry name" value="4FE4S_MOW_BIS_MGD"/>
    <property type="match status" value="1"/>
</dbReference>
<evidence type="ECO:0000256" key="4">
    <source>
        <dbReference type="ARBA" id="ARBA00022485"/>
    </source>
</evidence>
<dbReference type="GO" id="GO:0016020">
    <property type="term" value="C:membrane"/>
    <property type="evidence" value="ECO:0007669"/>
    <property type="project" value="UniProtKB-SubCell"/>
</dbReference>
<dbReference type="Pfam" id="PF00384">
    <property type="entry name" value="Molybdopterin"/>
    <property type="match status" value="1"/>
</dbReference>
<dbReference type="Proteomes" id="UP000036356">
    <property type="component" value="Unassembled WGS sequence"/>
</dbReference>
<dbReference type="PROSITE" id="PS51839">
    <property type="entry name" value="4FE4S_HC3"/>
    <property type="match status" value="1"/>
</dbReference>
<dbReference type="Gene3D" id="3.40.50.740">
    <property type="match status" value="1"/>
</dbReference>
<dbReference type="FunFam" id="3.10.20.740:FF:000004">
    <property type="entry name" value="NADH-quinone oxidoreductase"/>
    <property type="match status" value="1"/>
</dbReference>
<dbReference type="Pfam" id="PF13510">
    <property type="entry name" value="Fer2_4"/>
    <property type="match status" value="1"/>
</dbReference>
<comment type="cofactor">
    <cofactor evidence="1">
        <name>[4Fe-4S] cluster</name>
        <dbReference type="ChEBI" id="CHEBI:49883"/>
    </cofactor>
</comment>
<dbReference type="CDD" id="cd00207">
    <property type="entry name" value="fer2"/>
    <property type="match status" value="1"/>
</dbReference>
<evidence type="ECO:0000256" key="8">
    <source>
        <dbReference type="ARBA" id="ARBA00022967"/>
    </source>
</evidence>
<dbReference type="Gene3D" id="2.20.25.90">
    <property type="entry name" value="ADC-like domains"/>
    <property type="match status" value="1"/>
</dbReference>
<dbReference type="PROSITE" id="PS00198">
    <property type="entry name" value="4FE4S_FER_1"/>
    <property type="match status" value="1"/>
</dbReference>
<evidence type="ECO:0000256" key="13">
    <source>
        <dbReference type="ARBA" id="ARBA00023136"/>
    </source>
</evidence>
<reference evidence="19 20" key="1">
    <citation type="submission" date="2015-06" db="EMBL/GenBank/DDBJ databases">
        <title>Draft genome of the moderately acidophilic sulfate reducer Candidatus Desulfosporosinus acididurans strain M1.</title>
        <authorList>
            <person name="Poehlein A."/>
            <person name="Petzsch P."/>
            <person name="Johnson B.D."/>
            <person name="Schloemann M."/>
            <person name="Daniel R."/>
            <person name="Muehling M."/>
        </authorList>
    </citation>
    <scope>NUCLEOTIDE SEQUENCE [LARGE SCALE GENOMIC DNA]</scope>
    <source>
        <strain evidence="19 20">M1</strain>
    </source>
</reference>